<dbReference type="Proteomes" id="UP001152622">
    <property type="component" value="Chromosome 1"/>
</dbReference>
<feature type="region of interest" description="Disordered" evidence="1">
    <location>
        <begin position="57"/>
        <end position="87"/>
    </location>
</feature>
<dbReference type="AlphaFoldDB" id="A0A9Q1GCK6"/>
<proteinExistence type="predicted"/>
<name>A0A9Q1GCK6_SYNKA</name>
<protein>
    <submittedName>
        <fullName evidence="2">Uncharacterized protein</fullName>
    </submittedName>
</protein>
<reference evidence="2" key="1">
    <citation type="journal article" date="2023" name="Science">
        <title>Genome structures resolve the early diversification of teleost fishes.</title>
        <authorList>
            <person name="Parey E."/>
            <person name="Louis A."/>
            <person name="Montfort J."/>
            <person name="Bouchez O."/>
            <person name="Roques C."/>
            <person name="Iampietro C."/>
            <person name="Lluch J."/>
            <person name="Castinel A."/>
            <person name="Donnadieu C."/>
            <person name="Desvignes T."/>
            <person name="Floi Bucao C."/>
            <person name="Jouanno E."/>
            <person name="Wen M."/>
            <person name="Mejri S."/>
            <person name="Dirks R."/>
            <person name="Jansen H."/>
            <person name="Henkel C."/>
            <person name="Chen W.J."/>
            <person name="Zahm M."/>
            <person name="Cabau C."/>
            <person name="Klopp C."/>
            <person name="Thompson A.W."/>
            <person name="Robinson-Rechavi M."/>
            <person name="Braasch I."/>
            <person name="Lecointre G."/>
            <person name="Bobe J."/>
            <person name="Postlethwait J.H."/>
            <person name="Berthelot C."/>
            <person name="Roest Crollius H."/>
            <person name="Guiguen Y."/>
        </authorList>
    </citation>
    <scope>NUCLEOTIDE SEQUENCE</scope>
    <source>
        <strain evidence="2">WJC10195</strain>
    </source>
</reference>
<evidence type="ECO:0000313" key="3">
    <source>
        <dbReference type="Proteomes" id="UP001152622"/>
    </source>
</evidence>
<gene>
    <name evidence="2" type="ORF">SKAU_G00018140</name>
</gene>
<sequence>MLNVTGNGCRLGVQRSFQNACHRLEPVPEFPATGSGLPRRQLCSVCRWPGRRSCESRGPRPHFLKLDPSEAGGAFDPPSTRLRPSPNSPAVTLAPIMTDRDNLAGQASLKLRKGERLVALGRRPKPSQCPRLGVLPPSGVPTGYVGEPARRKRGIRRAGFNLLNPGQRRARSPPCSSIYSLSGDGVLQQMGVGTQTKPHCKSFQTHYHRAAADGEHRIVRRLKLAESARETRPRD</sequence>
<organism evidence="2 3">
    <name type="scientific">Synaphobranchus kaupii</name>
    <name type="common">Kaup's arrowtooth eel</name>
    <dbReference type="NCBI Taxonomy" id="118154"/>
    <lineage>
        <taxon>Eukaryota</taxon>
        <taxon>Metazoa</taxon>
        <taxon>Chordata</taxon>
        <taxon>Craniata</taxon>
        <taxon>Vertebrata</taxon>
        <taxon>Euteleostomi</taxon>
        <taxon>Actinopterygii</taxon>
        <taxon>Neopterygii</taxon>
        <taxon>Teleostei</taxon>
        <taxon>Anguilliformes</taxon>
        <taxon>Synaphobranchidae</taxon>
        <taxon>Synaphobranchus</taxon>
    </lineage>
</organism>
<keyword evidence="3" id="KW-1185">Reference proteome</keyword>
<evidence type="ECO:0000256" key="1">
    <source>
        <dbReference type="SAM" id="MobiDB-lite"/>
    </source>
</evidence>
<comment type="caution">
    <text evidence="2">The sequence shown here is derived from an EMBL/GenBank/DDBJ whole genome shotgun (WGS) entry which is preliminary data.</text>
</comment>
<dbReference type="EMBL" id="JAINUF010000001">
    <property type="protein sequence ID" value="KAJ8381036.1"/>
    <property type="molecule type" value="Genomic_DNA"/>
</dbReference>
<accession>A0A9Q1GCK6</accession>
<evidence type="ECO:0000313" key="2">
    <source>
        <dbReference type="EMBL" id="KAJ8381036.1"/>
    </source>
</evidence>
<feature type="compositionally biased region" description="Basic and acidic residues" evidence="1">
    <location>
        <begin position="57"/>
        <end position="68"/>
    </location>
</feature>